<feature type="compositionally biased region" description="Polar residues" evidence="1">
    <location>
        <begin position="306"/>
        <end position="325"/>
    </location>
</feature>
<dbReference type="SUPFAM" id="SSF51713">
    <property type="entry name" value="tRNA-guanine transglycosylase"/>
    <property type="match status" value="2"/>
</dbReference>
<feature type="compositionally biased region" description="Pro residues" evidence="1">
    <location>
        <begin position="205"/>
        <end position="215"/>
    </location>
</feature>
<dbReference type="InterPro" id="IPR036511">
    <property type="entry name" value="TGT-like_sf"/>
</dbReference>
<feature type="region of interest" description="Disordered" evidence="1">
    <location>
        <begin position="530"/>
        <end position="569"/>
    </location>
</feature>
<proteinExistence type="predicted"/>
<feature type="compositionally biased region" description="Basic and acidic residues" evidence="1">
    <location>
        <begin position="544"/>
        <end position="557"/>
    </location>
</feature>
<name>A0A9P3PQ82_LYOSH</name>
<feature type="compositionally biased region" description="Basic and acidic residues" evidence="1">
    <location>
        <begin position="596"/>
        <end position="613"/>
    </location>
</feature>
<reference evidence="3" key="1">
    <citation type="submission" date="2022-07" db="EMBL/GenBank/DDBJ databases">
        <title>The genome of Lyophyllum shimeji provides insight into the initial evolution of ectomycorrhizal fungal genome.</title>
        <authorList>
            <person name="Kobayashi Y."/>
            <person name="Shibata T."/>
            <person name="Hirakawa H."/>
            <person name="Shigenobu S."/>
            <person name="Nishiyama T."/>
            <person name="Yamada A."/>
            <person name="Hasebe M."/>
            <person name="Kawaguchi M."/>
        </authorList>
    </citation>
    <scope>NUCLEOTIDE SEQUENCE</scope>
    <source>
        <strain evidence="3">AT787</strain>
    </source>
</reference>
<accession>A0A9P3PQ82</accession>
<dbReference type="Proteomes" id="UP001063166">
    <property type="component" value="Unassembled WGS sequence"/>
</dbReference>
<feature type="compositionally biased region" description="Low complexity" evidence="1">
    <location>
        <begin position="530"/>
        <end position="543"/>
    </location>
</feature>
<dbReference type="Pfam" id="PF01702">
    <property type="entry name" value="TGT"/>
    <property type="match status" value="2"/>
</dbReference>
<sequence length="619" mass="65440">MAHTSLQFTLTSADQLSHFGPRLGTLVLHRPNGTKLALSTPTLLTPTSRGVVPHLSRDHVKQSKAIGWVNVPFETFLEHNPPVPTLQPGPNALHRFLGFVPEQHLVSMSARDPGDVRDMPPNGNNHVSVLSLRGVRKITPAEWRTYTAACQPDIVFALSDTPYTPPPFSQKRLTKSIERSAAWLAALLAPAPAPPPTAPIRETPTPTPSPSPAPSPAVFVHLAGSASHPARAAFAASLIEPLHGPEQAAAGGLPCLDAGVTGYVVDLAPLRLAAAASPSPSRSATTTSVTLSSDADIITTTTTTTGSVPASTDNPLAKGQTQTQLDVHPPPPAPSLPSLMHTSLLPLPRTKPRLATGTEGPHDVLRLIRDVGIDALDARWAVEWAGWGVALDFVFPVPVPVPVTSSCMTPIGKQELGRNLYDAAYALDFHGLSSSSSACDCDCAACAPRVAPRIVHGSDPSEDASPSAGTSQEPGAGAGAGEETTKKAGYTRAYIHHLLQTHEMSAHALLVLHNLSVVDRLLAGVRAVLSSRDPSASPSASPSEGKEGKEGKEEGDTRGAAQAGKRFEEEVRRFEETYAEEGGVVRDARRMWREVDMARGKGRLARERERERQGAPSGA</sequence>
<dbReference type="PANTHER" id="PTHR46064:SF1">
    <property type="entry name" value="QUEUINE TRNA-RIBOSYLTRANSFERASE ACCESSORY SUBUNIT 2"/>
    <property type="match status" value="1"/>
</dbReference>
<dbReference type="AlphaFoldDB" id="A0A9P3PQ82"/>
<dbReference type="Gene3D" id="3.20.20.105">
    <property type="entry name" value="Queuine tRNA-ribosyltransferase-like"/>
    <property type="match status" value="1"/>
</dbReference>
<evidence type="ECO:0000256" key="1">
    <source>
        <dbReference type="SAM" id="MobiDB-lite"/>
    </source>
</evidence>
<gene>
    <name evidence="3" type="ORF">LshimejAT787_0705500</name>
</gene>
<feature type="domain" description="tRNA-guanine(15) transglycosylase-like" evidence="2">
    <location>
        <begin position="489"/>
        <end position="529"/>
    </location>
</feature>
<dbReference type="InterPro" id="IPR002616">
    <property type="entry name" value="tRNA_ribo_trans-like"/>
</dbReference>
<feature type="region of interest" description="Disordered" evidence="1">
    <location>
        <begin position="456"/>
        <end position="484"/>
    </location>
</feature>
<comment type="caution">
    <text evidence="3">The sequence shown here is derived from an EMBL/GenBank/DDBJ whole genome shotgun (WGS) entry which is preliminary data.</text>
</comment>
<keyword evidence="4" id="KW-1185">Reference proteome</keyword>
<feature type="domain" description="tRNA-guanine(15) transglycosylase-like" evidence="2">
    <location>
        <begin position="21"/>
        <end position="189"/>
    </location>
</feature>
<evidence type="ECO:0000313" key="3">
    <source>
        <dbReference type="EMBL" id="GLB40040.1"/>
    </source>
</evidence>
<evidence type="ECO:0000313" key="4">
    <source>
        <dbReference type="Proteomes" id="UP001063166"/>
    </source>
</evidence>
<organism evidence="3 4">
    <name type="scientific">Lyophyllum shimeji</name>
    <name type="common">Hon-shimeji</name>
    <name type="synonym">Tricholoma shimeji</name>
    <dbReference type="NCBI Taxonomy" id="47721"/>
    <lineage>
        <taxon>Eukaryota</taxon>
        <taxon>Fungi</taxon>
        <taxon>Dikarya</taxon>
        <taxon>Basidiomycota</taxon>
        <taxon>Agaricomycotina</taxon>
        <taxon>Agaricomycetes</taxon>
        <taxon>Agaricomycetidae</taxon>
        <taxon>Agaricales</taxon>
        <taxon>Tricholomatineae</taxon>
        <taxon>Lyophyllaceae</taxon>
        <taxon>Lyophyllum</taxon>
    </lineage>
</organism>
<dbReference type="OrthoDB" id="27601at2759"/>
<dbReference type="InterPro" id="IPR050852">
    <property type="entry name" value="Queuine_tRNA-ribosyltrfase"/>
</dbReference>
<feature type="region of interest" description="Disordered" evidence="1">
    <location>
        <begin position="302"/>
        <end position="338"/>
    </location>
</feature>
<dbReference type="PANTHER" id="PTHR46064">
    <property type="entry name" value="QUEUINE TRNA-RIBOSYLTRANSFERASE ACCESSORY SUBUNIT 2"/>
    <property type="match status" value="1"/>
</dbReference>
<feature type="region of interest" description="Disordered" evidence="1">
    <location>
        <begin position="193"/>
        <end position="217"/>
    </location>
</feature>
<protein>
    <submittedName>
        <fullName evidence="3">Queuine tRNA-ribosyltransferase</fullName>
    </submittedName>
</protein>
<dbReference type="EMBL" id="BRPK01000007">
    <property type="protein sequence ID" value="GLB40040.1"/>
    <property type="molecule type" value="Genomic_DNA"/>
</dbReference>
<evidence type="ECO:0000259" key="2">
    <source>
        <dbReference type="Pfam" id="PF01702"/>
    </source>
</evidence>
<feature type="region of interest" description="Disordered" evidence="1">
    <location>
        <begin position="596"/>
        <end position="619"/>
    </location>
</feature>
<dbReference type="GO" id="GO:0006400">
    <property type="term" value="P:tRNA modification"/>
    <property type="evidence" value="ECO:0007669"/>
    <property type="project" value="InterPro"/>
</dbReference>